<accession>I0JLS2</accession>
<dbReference type="KEGG" id="hhd:HBHAL_2744"/>
<feature type="transmembrane region" description="Helical" evidence="1">
    <location>
        <begin position="12"/>
        <end position="30"/>
    </location>
</feature>
<dbReference type="HOGENOM" id="CLU_1445800_0_0_9"/>
<dbReference type="eggNOG" id="ENOG50304KB">
    <property type="taxonomic scope" value="Bacteria"/>
</dbReference>
<reference evidence="2 3" key="1">
    <citation type="journal article" date="2013" name="Environ. Microbiol.">
        <title>Chloride and organic osmolytes: a hybrid strategy to cope with elevated salinities by the moderately halophilic, chloride-dependent bacterium Halobacillus halophilus.</title>
        <authorList>
            <person name="Saum S.H."/>
            <person name="Pfeiffer F."/>
            <person name="Palm P."/>
            <person name="Rampp M."/>
            <person name="Schuster S.C."/>
            <person name="Muller V."/>
            <person name="Oesterhelt D."/>
        </authorList>
    </citation>
    <scope>NUCLEOTIDE SEQUENCE [LARGE SCALE GENOMIC DNA]</scope>
    <source>
        <strain evidence="3">ATCC 35676 / DSM 2266 / JCM 20832 / KCTC 3685 / LMG 17431 / NBRC 102448 / NCIMB 2269</strain>
    </source>
</reference>
<sequence length="187" mass="21616">MRCIVTKLKFYKVTSIALLFLSIILAYMWYDSSKAQPVDSFAVQASSSAVKELPRNLEDVKQTFNMYHTRESGEQRIFQLGSLLSDQLMDLHDQTRLFNTAQRTSLLSGQWFGEYNEALRNLDFIITEYSVGQTEEKNLNEKQVDKELSKLISEITKITSADDFSVADEESFHSITQEIQKFNQNFQ</sequence>
<gene>
    <name evidence="2" type="ordered locus">HBHAL_2744</name>
</gene>
<keyword evidence="1" id="KW-0472">Membrane</keyword>
<dbReference type="AlphaFoldDB" id="I0JLS2"/>
<dbReference type="EMBL" id="HE717023">
    <property type="protein sequence ID" value="CCG45092.1"/>
    <property type="molecule type" value="Genomic_DNA"/>
</dbReference>
<evidence type="ECO:0000256" key="1">
    <source>
        <dbReference type="SAM" id="Phobius"/>
    </source>
</evidence>
<organism evidence="2 3">
    <name type="scientific">Halobacillus halophilus (strain ATCC 35676 / DSM 2266 / JCM 20832 / KCTC 3685 / LMG 17431 / NBRC 102448 / NCIMB 2269)</name>
    <name type="common">Sporosarcina halophila</name>
    <dbReference type="NCBI Taxonomy" id="866895"/>
    <lineage>
        <taxon>Bacteria</taxon>
        <taxon>Bacillati</taxon>
        <taxon>Bacillota</taxon>
        <taxon>Bacilli</taxon>
        <taxon>Bacillales</taxon>
        <taxon>Bacillaceae</taxon>
        <taxon>Halobacillus</taxon>
    </lineage>
</organism>
<keyword evidence="3" id="KW-1185">Reference proteome</keyword>
<evidence type="ECO:0000313" key="3">
    <source>
        <dbReference type="Proteomes" id="UP000007397"/>
    </source>
</evidence>
<protein>
    <submittedName>
        <fullName evidence="2">Uncharacterized protein</fullName>
    </submittedName>
</protein>
<dbReference type="Proteomes" id="UP000007397">
    <property type="component" value="Chromosome"/>
</dbReference>
<keyword evidence="1" id="KW-0812">Transmembrane</keyword>
<name>I0JLS2_HALH3</name>
<keyword evidence="1" id="KW-1133">Transmembrane helix</keyword>
<proteinExistence type="predicted"/>
<dbReference type="STRING" id="866895.HBHAL_2744"/>
<dbReference type="PATRIC" id="fig|866895.3.peg.1758"/>
<evidence type="ECO:0000313" key="2">
    <source>
        <dbReference type="EMBL" id="CCG45092.1"/>
    </source>
</evidence>